<evidence type="ECO:0000256" key="5">
    <source>
        <dbReference type="ARBA" id="ARBA00022832"/>
    </source>
</evidence>
<feature type="active site" evidence="9">
    <location>
        <position position="299"/>
    </location>
</feature>
<proteinExistence type="inferred from homology"/>
<dbReference type="EC" id="2.3.1.180" evidence="9"/>
<sequence length="358" mass="36815">MIEAAQHTDGVQDDKAPRACVVERVAGFVPPLRVTNDELPSDWEVSDVWVRSRTGVGSRHRAGRGVSTSDLAREAAVRALAGADTVDALLLATSTPDHPLPATAPELATRLGLGPVPAFDVSAVCSGFVYGLAVGAGLLATGAAQRVLLVGADVYSTLLDPADRSAGIVFGDGAGAVVLRAGSATEAGALLGFDLGSDGGHAGLIQVPDGGSRSRAAGDGTAAGEGDPYFRMWGSEVYKHAVIRMTESARRVLDRVGWSGDDVDCFVAHQANARILSAVADRLGIPAERCVNDLAEVGNTGAASIPLALARAQEAGRLRGGERVLLTAFGGGLTWGSTVLRWPSRPVALAPPFQDASR</sequence>
<gene>
    <name evidence="9" type="primary">fabH</name>
    <name evidence="12" type="ORF">K7395_09065</name>
</gene>
<dbReference type="Pfam" id="PF08545">
    <property type="entry name" value="ACP_syn_III"/>
    <property type="match status" value="1"/>
</dbReference>
<dbReference type="NCBIfam" id="NF006829">
    <property type="entry name" value="PRK09352.1"/>
    <property type="match status" value="1"/>
</dbReference>
<evidence type="ECO:0000256" key="3">
    <source>
        <dbReference type="ARBA" id="ARBA00022516"/>
    </source>
</evidence>
<comment type="function">
    <text evidence="9">Catalyzes the condensation reaction of fatty acid synthesis by the addition to an acyl acceptor of two carbons from malonyl-ACP. Catalyzes the first condensation reaction which initiates fatty acid synthesis and may therefore play a role in governing the total rate of fatty acid production. Possesses both acetoacetyl-ACP synthase and acetyl transacylase activities. Its substrate specificity determines the biosynthesis of branched-chain and/or straight-chain of fatty acids.</text>
</comment>
<feature type="domain" description="Beta-ketoacyl-[acyl-carrier-protein] synthase III C-terminal" evidence="10">
    <location>
        <begin position="253"/>
        <end position="342"/>
    </location>
</feature>
<comment type="domain">
    <text evidence="9">The last Arg residue of the ACP-binding site is essential for the weak association between ACP/AcpP and FabH.</text>
</comment>
<dbReference type="EMBL" id="CP098609">
    <property type="protein sequence ID" value="USC46876.1"/>
    <property type="molecule type" value="Genomic_DNA"/>
</dbReference>
<dbReference type="SUPFAM" id="SSF53901">
    <property type="entry name" value="Thiolase-like"/>
    <property type="match status" value="1"/>
</dbReference>
<keyword evidence="8 9" id="KW-0012">Acyltransferase</keyword>
<dbReference type="InterPro" id="IPR013747">
    <property type="entry name" value="ACP_syn_III_C"/>
</dbReference>
<evidence type="ECO:0000256" key="2">
    <source>
        <dbReference type="ARBA" id="ARBA00022490"/>
    </source>
</evidence>
<accession>A0ABY4URG1</accession>
<evidence type="ECO:0000259" key="10">
    <source>
        <dbReference type="Pfam" id="PF08541"/>
    </source>
</evidence>
<evidence type="ECO:0000256" key="9">
    <source>
        <dbReference type="HAMAP-Rule" id="MF_01815"/>
    </source>
</evidence>
<keyword evidence="5 9" id="KW-0276">Fatty acid metabolism</keyword>
<feature type="domain" description="Beta-ketoacyl-[acyl-carrier-protein] synthase III N-terminal" evidence="11">
    <location>
        <begin position="119"/>
        <end position="199"/>
    </location>
</feature>
<dbReference type="Gene3D" id="3.40.47.10">
    <property type="match status" value="1"/>
</dbReference>
<dbReference type="Pfam" id="PF08541">
    <property type="entry name" value="ACP_syn_III_C"/>
    <property type="match status" value="1"/>
</dbReference>
<comment type="catalytic activity">
    <reaction evidence="9">
        <text>malonyl-[ACP] + acetyl-CoA + H(+) = 3-oxobutanoyl-[ACP] + CO2 + CoA</text>
        <dbReference type="Rhea" id="RHEA:12080"/>
        <dbReference type="Rhea" id="RHEA-COMP:9623"/>
        <dbReference type="Rhea" id="RHEA-COMP:9625"/>
        <dbReference type="ChEBI" id="CHEBI:15378"/>
        <dbReference type="ChEBI" id="CHEBI:16526"/>
        <dbReference type="ChEBI" id="CHEBI:57287"/>
        <dbReference type="ChEBI" id="CHEBI:57288"/>
        <dbReference type="ChEBI" id="CHEBI:78449"/>
        <dbReference type="ChEBI" id="CHEBI:78450"/>
        <dbReference type="EC" id="2.3.1.180"/>
    </reaction>
</comment>
<dbReference type="InterPro" id="IPR016039">
    <property type="entry name" value="Thiolase-like"/>
</dbReference>
<dbReference type="CDD" id="cd00830">
    <property type="entry name" value="KAS_III"/>
    <property type="match status" value="1"/>
</dbReference>
<evidence type="ECO:0000259" key="11">
    <source>
        <dbReference type="Pfam" id="PF08545"/>
    </source>
</evidence>
<feature type="active site" evidence="9">
    <location>
        <position position="269"/>
    </location>
</feature>
<comment type="subcellular location">
    <subcellularLocation>
        <location evidence="9">Cytoplasm</location>
    </subcellularLocation>
</comment>
<evidence type="ECO:0000256" key="7">
    <source>
        <dbReference type="ARBA" id="ARBA00023160"/>
    </source>
</evidence>
<dbReference type="NCBIfam" id="TIGR00747">
    <property type="entry name" value="fabH"/>
    <property type="match status" value="1"/>
</dbReference>
<evidence type="ECO:0000256" key="6">
    <source>
        <dbReference type="ARBA" id="ARBA00023098"/>
    </source>
</evidence>
<organism evidence="12 13">
    <name type="scientific">Streptomyces filamentosus</name>
    <name type="common">Streptomyces roseosporus</name>
    <dbReference type="NCBI Taxonomy" id="67294"/>
    <lineage>
        <taxon>Bacteria</taxon>
        <taxon>Bacillati</taxon>
        <taxon>Actinomycetota</taxon>
        <taxon>Actinomycetes</taxon>
        <taxon>Kitasatosporales</taxon>
        <taxon>Streptomycetaceae</taxon>
        <taxon>Streptomyces</taxon>
    </lineage>
</organism>
<protein>
    <recommendedName>
        <fullName evidence="9">Beta-ketoacyl-[acyl-carrier-protein] synthase III</fullName>
        <shortName evidence="9">Beta-ketoacyl-ACP synthase III</shortName>
        <shortName evidence="9">KAS III</shortName>
        <ecNumber evidence="9">2.3.1.180</ecNumber>
    </recommendedName>
    <alternativeName>
        <fullName evidence="9">3-oxoacyl-[acyl-carrier-protein] synthase 3</fullName>
    </alternativeName>
    <alternativeName>
        <fullName evidence="9">3-oxoacyl-[acyl-carrier-protein] synthase III</fullName>
    </alternativeName>
</protein>
<feature type="active site" evidence="9">
    <location>
        <position position="125"/>
    </location>
</feature>
<evidence type="ECO:0000256" key="1">
    <source>
        <dbReference type="ARBA" id="ARBA00008642"/>
    </source>
</evidence>
<keyword evidence="9" id="KW-0511">Multifunctional enzyme</keyword>
<name>A0ABY4URG1_STRFL</name>
<dbReference type="PANTHER" id="PTHR34069:SF2">
    <property type="entry name" value="BETA-KETOACYL-[ACYL-CARRIER-PROTEIN] SYNTHASE III"/>
    <property type="match status" value="1"/>
</dbReference>
<evidence type="ECO:0000256" key="8">
    <source>
        <dbReference type="ARBA" id="ARBA00023315"/>
    </source>
</evidence>
<feature type="region of interest" description="ACP-binding" evidence="9">
    <location>
        <begin position="270"/>
        <end position="274"/>
    </location>
</feature>
<comment type="similarity">
    <text evidence="1 9">Belongs to the thiolase-like superfamily. FabH family.</text>
</comment>
<comment type="pathway">
    <text evidence="9">Lipid metabolism; fatty acid biosynthesis.</text>
</comment>
<dbReference type="InterPro" id="IPR004655">
    <property type="entry name" value="FabH"/>
</dbReference>
<reference evidence="12" key="1">
    <citation type="submission" date="2021-08" db="EMBL/GenBank/DDBJ databases">
        <title>DNA methylation of m4C regulates biosynthesis of daptomycin in Streptomyces roseosporus L30.</title>
        <authorList>
            <person name="Fang J.-L."/>
        </authorList>
    </citation>
    <scope>NUCLEOTIDE SEQUENCE</scope>
    <source>
        <strain evidence="12">L30</strain>
    </source>
</reference>
<dbReference type="Proteomes" id="UP001056079">
    <property type="component" value="Chromosome"/>
</dbReference>
<keyword evidence="4 9" id="KW-0808">Transferase</keyword>
<keyword evidence="3 9" id="KW-0444">Lipid biosynthesis</keyword>
<evidence type="ECO:0000313" key="12">
    <source>
        <dbReference type="EMBL" id="USC46876.1"/>
    </source>
</evidence>
<keyword evidence="6 9" id="KW-0443">Lipid metabolism</keyword>
<keyword evidence="7 9" id="KW-0275">Fatty acid biosynthesis</keyword>
<evidence type="ECO:0000256" key="4">
    <source>
        <dbReference type="ARBA" id="ARBA00022679"/>
    </source>
</evidence>
<dbReference type="RefSeq" id="WP_006127719.1">
    <property type="nucleotide sequence ID" value="NZ_CP098609.1"/>
</dbReference>
<evidence type="ECO:0000313" key="13">
    <source>
        <dbReference type="Proteomes" id="UP001056079"/>
    </source>
</evidence>
<dbReference type="InterPro" id="IPR013751">
    <property type="entry name" value="ACP_syn_III_N"/>
</dbReference>
<keyword evidence="2 9" id="KW-0963">Cytoplasm</keyword>
<dbReference type="HAMAP" id="MF_01815">
    <property type="entry name" value="FabH"/>
    <property type="match status" value="1"/>
</dbReference>
<keyword evidence="13" id="KW-1185">Reference proteome</keyword>
<dbReference type="PANTHER" id="PTHR34069">
    <property type="entry name" value="3-OXOACYL-[ACYL-CARRIER-PROTEIN] SYNTHASE 3"/>
    <property type="match status" value="1"/>
</dbReference>
<comment type="subunit">
    <text evidence="9">Homodimer.</text>
</comment>